<feature type="compositionally biased region" description="Basic and acidic residues" evidence="1">
    <location>
        <begin position="57"/>
        <end position="70"/>
    </location>
</feature>
<reference evidence="2" key="1">
    <citation type="submission" date="2021-01" db="EMBL/GenBank/DDBJ databases">
        <title>Whole genome shotgun sequence of Rugosimonospora africana NBRC 104875.</title>
        <authorList>
            <person name="Komaki H."/>
            <person name="Tamura T."/>
        </authorList>
    </citation>
    <scope>NUCLEOTIDE SEQUENCE</scope>
    <source>
        <strain evidence="2">NBRC 104875</strain>
    </source>
</reference>
<sequence length="85" mass="9694">MQRILALKAADDREHRRIDQEEAEEAEGRGEPQPGPDHPSPTRREDRDEPLAAPDVSNKDYRNAYHDFHGSDQACIHANLPGRNR</sequence>
<proteinExistence type="predicted"/>
<accession>A0A8J3R1I7</accession>
<evidence type="ECO:0000313" key="3">
    <source>
        <dbReference type="Proteomes" id="UP000642748"/>
    </source>
</evidence>
<dbReference type="Proteomes" id="UP000642748">
    <property type="component" value="Unassembled WGS sequence"/>
</dbReference>
<gene>
    <name evidence="2" type="ORF">Raf01_89500</name>
</gene>
<evidence type="ECO:0000313" key="2">
    <source>
        <dbReference type="EMBL" id="GIH20778.1"/>
    </source>
</evidence>
<feature type="region of interest" description="Disordered" evidence="1">
    <location>
        <begin position="1"/>
        <end position="85"/>
    </location>
</feature>
<organism evidence="2 3">
    <name type="scientific">Rugosimonospora africana</name>
    <dbReference type="NCBI Taxonomy" id="556532"/>
    <lineage>
        <taxon>Bacteria</taxon>
        <taxon>Bacillati</taxon>
        <taxon>Actinomycetota</taxon>
        <taxon>Actinomycetes</taxon>
        <taxon>Micromonosporales</taxon>
        <taxon>Micromonosporaceae</taxon>
        <taxon>Rugosimonospora</taxon>
    </lineage>
</organism>
<feature type="compositionally biased region" description="Basic and acidic residues" evidence="1">
    <location>
        <begin position="40"/>
        <end position="50"/>
    </location>
</feature>
<evidence type="ECO:0000256" key="1">
    <source>
        <dbReference type="SAM" id="MobiDB-lite"/>
    </source>
</evidence>
<feature type="compositionally biased region" description="Basic and acidic residues" evidence="1">
    <location>
        <begin position="9"/>
        <end position="30"/>
    </location>
</feature>
<protein>
    <submittedName>
        <fullName evidence="2">Uncharacterized protein</fullName>
    </submittedName>
</protein>
<comment type="caution">
    <text evidence="2">The sequence shown here is derived from an EMBL/GenBank/DDBJ whole genome shotgun (WGS) entry which is preliminary data.</text>
</comment>
<keyword evidence="3" id="KW-1185">Reference proteome</keyword>
<dbReference type="AlphaFoldDB" id="A0A8J3R1I7"/>
<name>A0A8J3R1I7_9ACTN</name>
<dbReference type="EMBL" id="BONZ01000105">
    <property type="protein sequence ID" value="GIH20778.1"/>
    <property type="molecule type" value="Genomic_DNA"/>
</dbReference>